<dbReference type="Pfam" id="PF13452">
    <property type="entry name" value="FAS1_DH_region"/>
    <property type="match status" value="1"/>
</dbReference>
<dbReference type="AlphaFoldDB" id="A0A1P8K4P5"/>
<sequence>MVALVGQDLSDGSVCWGADLVEPGAIRRYLEPLEFDCPLHYDRETARRHGFDDVTAPYTSIGTFSLPAQWRPGEPLFVDAGRNAQPAYSPLRGTRVAVAPPTTGFFATEYGAEYLRAPVVGDRLGRRGNRLLRCDPKATRVGRGAFTLWEYEVVNQRLDVVARCRLGFFFYNPLPATSA</sequence>
<reference evidence="2 3" key="1">
    <citation type="submission" date="2017-01" db="EMBL/GenBank/DDBJ databases">
        <authorList>
            <person name="Mah S.A."/>
            <person name="Swanson W.J."/>
            <person name="Moy G.W."/>
            <person name="Vacquier V.D."/>
        </authorList>
    </citation>
    <scope>NUCLEOTIDE SEQUENCE [LARGE SCALE GENOMIC DNA]</scope>
    <source>
        <strain evidence="2 3">DCY110</strain>
    </source>
</reference>
<gene>
    <name evidence="2" type="ORF">RD110_26260</name>
</gene>
<dbReference type="STRING" id="1842727.RD110_26260"/>
<feature type="domain" description="FAS1-like dehydratase" evidence="1">
    <location>
        <begin position="19"/>
        <end position="66"/>
    </location>
</feature>
<protein>
    <recommendedName>
        <fullName evidence="1">FAS1-like dehydratase domain-containing protein</fullName>
    </recommendedName>
</protein>
<organism evidence="2 3">
    <name type="scientific">Rhodoferax koreensis</name>
    <dbReference type="NCBI Taxonomy" id="1842727"/>
    <lineage>
        <taxon>Bacteria</taxon>
        <taxon>Pseudomonadati</taxon>
        <taxon>Pseudomonadota</taxon>
        <taxon>Betaproteobacteria</taxon>
        <taxon>Burkholderiales</taxon>
        <taxon>Comamonadaceae</taxon>
        <taxon>Rhodoferax</taxon>
    </lineage>
</organism>
<dbReference type="KEGG" id="rhy:RD110_26260"/>
<dbReference type="InterPro" id="IPR039569">
    <property type="entry name" value="FAS1-like_DH_region"/>
</dbReference>
<dbReference type="InterPro" id="IPR029069">
    <property type="entry name" value="HotDog_dom_sf"/>
</dbReference>
<dbReference type="Gene3D" id="3.10.129.10">
    <property type="entry name" value="Hotdog Thioesterase"/>
    <property type="match status" value="1"/>
</dbReference>
<keyword evidence="3" id="KW-1185">Reference proteome</keyword>
<name>A0A1P8K4P5_9BURK</name>
<dbReference type="EMBL" id="CP019236">
    <property type="protein sequence ID" value="APW40983.1"/>
    <property type="molecule type" value="Genomic_DNA"/>
</dbReference>
<evidence type="ECO:0000259" key="1">
    <source>
        <dbReference type="Pfam" id="PF13452"/>
    </source>
</evidence>
<evidence type="ECO:0000313" key="3">
    <source>
        <dbReference type="Proteomes" id="UP000186609"/>
    </source>
</evidence>
<evidence type="ECO:0000313" key="2">
    <source>
        <dbReference type="EMBL" id="APW40983.1"/>
    </source>
</evidence>
<dbReference type="SUPFAM" id="SSF54637">
    <property type="entry name" value="Thioesterase/thiol ester dehydrase-isomerase"/>
    <property type="match status" value="1"/>
</dbReference>
<dbReference type="Proteomes" id="UP000186609">
    <property type="component" value="Chromosome"/>
</dbReference>
<accession>A0A1P8K4P5</accession>
<proteinExistence type="predicted"/>